<accession>A0ABU6W6G4</accession>
<dbReference type="Proteomes" id="UP001341840">
    <property type="component" value="Unassembled WGS sequence"/>
</dbReference>
<comment type="caution">
    <text evidence="2">The sequence shown here is derived from an EMBL/GenBank/DDBJ whole genome shotgun (WGS) entry which is preliminary data.</text>
</comment>
<keyword evidence="1" id="KW-0175">Coiled coil</keyword>
<protein>
    <recommendedName>
        <fullName evidence="4">Protein DEFECTIVE IN MERISTEM SILENCING 3</fullName>
    </recommendedName>
</protein>
<sequence length="350" mass="38019">MSKLNLNDDNIKDEVKKHEDNLKFLNSQSNQLAESILDLQVSLGRYHSCSVIKSDNGNDPSNTEEDTSEQILKKENSAAGIFSWLKANVQTSNLALAKDAVGVVATLARVESDELSRILSEYLGLQTMLAIVCCTNEGVSALEKYNPEGTINSNAGLHGIGSSVGKGVNGRFNVICLEDFRPFVGGFVVDDPQKKLAIPKPRFPSEECPAGFIDYAVNMLYLDSNNLSFVTSSGHGLRETLFYGLLSGLQVYRTRNEMICALPCINEGAVSLDGGMIKKNGMFVLGCRKDVEVKFGIASGGGGGVISPDYSQAEEVVRKLKWESTKLAEDIQREQQLLDHLKASSTNIVA</sequence>
<dbReference type="PANTHER" id="PTHR33566">
    <property type="entry name" value="EN/SPM-LIKE TRANSPOSON-RELATED"/>
    <property type="match status" value="1"/>
</dbReference>
<feature type="coiled-coil region" evidence="1">
    <location>
        <begin position="1"/>
        <end position="35"/>
    </location>
</feature>
<name>A0ABU6W6G4_9FABA</name>
<evidence type="ECO:0008006" key="4">
    <source>
        <dbReference type="Google" id="ProtNLM"/>
    </source>
</evidence>
<proteinExistence type="predicted"/>
<evidence type="ECO:0000313" key="3">
    <source>
        <dbReference type="Proteomes" id="UP001341840"/>
    </source>
</evidence>
<reference evidence="2 3" key="1">
    <citation type="journal article" date="2023" name="Plants (Basel)">
        <title>Bridging the Gap: Combining Genomics and Transcriptomics Approaches to Understand Stylosanthes scabra, an Orphan Legume from the Brazilian Caatinga.</title>
        <authorList>
            <person name="Ferreira-Neto J.R.C."/>
            <person name="da Silva M.D."/>
            <person name="Binneck E."/>
            <person name="de Melo N.F."/>
            <person name="da Silva R.H."/>
            <person name="de Melo A.L.T.M."/>
            <person name="Pandolfi V."/>
            <person name="Bustamante F.O."/>
            <person name="Brasileiro-Vidal A.C."/>
            <person name="Benko-Iseppon A.M."/>
        </authorList>
    </citation>
    <scope>NUCLEOTIDE SEQUENCE [LARGE SCALE GENOMIC DNA]</scope>
    <source>
        <tissue evidence="2">Leaves</tissue>
    </source>
</reference>
<dbReference type="PANTHER" id="PTHR33566:SF9">
    <property type="entry name" value="DEFECTIVE IN MERISTEM SILENCING PROTEIN"/>
    <property type="match status" value="1"/>
</dbReference>
<evidence type="ECO:0000256" key="1">
    <source>
        <dbReference type="SAM" id="Coils"/>
    </source>
</evidence>
<dbReference type="EMBL" id="JASCZI010181259">
    <property type="protein sequence ID" value="MED6180170.1"/>
    <property type="molecule type" value="Genomic_DNA"/>
</dbReference>
<keyword evidence="3" id="KW-1185">Reference proteome</keyword>
<evidence type="ECO:0000313" key="2">
    <source>
        <dbReference type="EMBL" id="MED6180170.1"/>
    </source>
</evidence>
<gene>
    <name evidence="2" type="ORF">PIB30_007676</name>
</gene>
<organism evidence="2 3">
    <name type="scientific">Stylosanthes scabra</name>
    <dbReference type="NCBI Taxonomy" id="79078"/>
    <lineage>
        <taxon>Eukaryota</taxon>
        <taxon>Viridiplantae</taxon>
        <taxon>Streptophyta</taxon>
        <taxon>Embryophyta</taxon>
        <taxon>Tracheophyta</taxon>
        <taxon>Spermatophyta</taxon>
        <taxon>Magnoliopsida</taxon>
        <taxon>eudicotyledons</taxon>
        <taxon>Gunneridae</taxon>
        <taxon>Pentapetalae</taxon>
        <taxon>rosids</taxon>
        <taxon>fabids</taxon>
        <taxon>Fabales</taxon>
        <taxon>Fabaceae</taxon>
        <taxon>Papilionoideae</taxon>
        <taxon>50 kb inversion clade</taxon>
        <taxon>dalbergioids sensu lato</taxon>
        <taxon>Dalbergieae</taxon>
        <taxon>Pterocarpus clade</taxon>
        <taxon>Stylosanthes</taxon>
    </lineage>
</organism>